<keyword evidence="10" id="KW-1185">Reference proteome</keyword>
<dbReference type="GO" id="GO:0005886">
    <property type="term" value="C:plasma membrane"/>
    <property type="evidence" value="ECO:0007669"/>
    <property type="project" value="TreeGrafter"/>
</dbReference>
<accession>A0A4Y2HJT0</accession>
<dbReference type="EMBL" id="BGPR01001986">
    <property type="protein sequence ID" value="GBM65611.1"/>
    <property type="molecule type" value="Genomic_DNA"/>
</dbReference>
<comment type="catalytic activity">
    <reaction evidence="7">
        <text>tetracosanoate + ATP + CoA = tetracosanoyl-CoA + AMP + diphosphate</text>
        <dbReference type="Rhea" id="RHEA:33639"/>
        <dbReference type="ChEBI" id="CHEBI:30616"/>
        <dbReference type="ChEBI" id="CHEBI:31014"/>
        <dbReference type="ChEBI" id="CHEBI:33019"/>
        <dbReference type="ChEBI" id="CHEBI:57287"/>
        <dbReference type="ChEBI" id="CHEBI:65052"/>
        <dbReference type="ChEBI" id="CHEBI:456215"/>
    </reaction>
    <physiologicalReaction direction="left-to-right" evidence="7">
        <dbReference type="Rhea" id="RHEA:33640"/>
    </physiologicalReaction>
</comment>
<dbReference type="GO" id="GO:0005524">
    <property type="term" value="F:ATP binding"/>
    <property type="evidence" value="ECO:0007669"/>
    <property type="project" value="UniProtKB-KW"/>
</dbReference>
<evidence type="ECO:0000313" key="9">
    <source>
        <dbReference type="EMBL" id="GBM65611.1"/>
    </source>
</evidence>
<name>A0A4Y2HJT0_ARAVE</name>
<evidence type="ECO:0000256" key="7">
    <source>
        <dbReference type="ARBA" id="ARBA00048666"/>
    </source>
</evidence>
<protein>
    <recommendedName>
        <fullName evidence="6">Long-chain-fatty-acid--CoA ligase</fullName>
    </recommendedName>
</protein>
<evidence type="ECO:0000256" key="4">
    <source>
        <dbReference type="ARBA" id="ARBA00022840"/>
    </source>
</evidence>
<dbReference type="SUPFAM" id="SSF56801">
    <property type="entry name" value="Acetyl-CoA synthetase-like"/>
    <property type="match status" value="1"/>
</dbReference>
<dbReference type="Pfam" id="PF00501">
    <property type="entry name" value="AMP-binding"/>
    <property type="match status" value="1"/>
</dbReference>
<sequence>MLHISFGSVRSWLQMTDSTKTSVFQLQSFLKGLEHQGRARVARLEVDELSNKVANYFASCGYSKGDEVALTLDNCPEYVCIWLGLAKIGVVTALINTNVKRDSLAHSVNCIDVKSIIFGRNFLESKY</sequence>
<dbReference type="AlphaFoldDB" id="A0A4Y2HJT0"/>
<keyword evidence="4" id="KW-0067">ATP-binding</keyword>
<dbReference type="InterPro" id="IPR000873">
    <property type="entry name" value="AMP-dep_synth/lig_dom"/>
</dbReference>
<dbReference type="PANTHER" id="PTHR43107:SF15">
    <property type="entry name" value="FATTY ACID TRANSPORT PROTEIN 3, ISOFORM A"/>
    <property type="match status" value="1"/>
</dbReference>
<dbReference type="OrthoDB" id="6420313at2759"/>
<dbReference type="Proteomes" id="UP000499080">
    <property type="component" value="Unassembled WGS sequence"/>
</dbReference>
<dbReference type="InterPro" id="IPR042099">
    <property type="entry name" value="ANL_N_sf"/>
</dbReference>
<reference evidence="9 10" key="1">
    <citation type="journal article" date="2019" name="Sci. Rep.">
        <title>Orb-weaving spider Araneus ventricosus genome elucidates the spidroin gene catalogue.</title>
        <authorList>
            <person name="Kono N."/>
            <person name="Nakamura H."/>
            <person name="Ohtoshi R."/>
            <person name="Moran D.A.P."/>
            <person name="Shinohara A."/>
            <person name="Yoshida Y."/>
            <person name="Fujiwara M."/>
            <person name="Mori M."/>
            <person name="Tomita M."/>
            <person name="Arakawa K."/>
        </authorList>
    </citation>
    <scope>NUCLEOTIDE SEQUENCE [LARGE SCALE GENOMIC DNA]</scope>
</reference>
<evidence type="ECO:0000256" key="5">
    <source>
        <dbReference type="ARBA" id="ARBA00036527"/>
    </source>
</evidence>
<evidence type="ECO:0000256" key="6">
    <source>
        <dbReference type="ARBA" id="ARBA00041297"/>
    </source>
</evidence>
<proteinExistence type="inferred from homology"/>
<comment type="similarity">
    <text evidence="1">Belongs to the ATP-dependent AMP-binding enzyme family.</text>
</comment>
<dbReference type="PANTHER" id="PTHR43107">
    <property type="entry name" value="LONG-CHAIN FATTY ACID TRANSPORT PROTEIN"/>
    <property type="match status" value="1"/>
</dbReference>
<dbReference type="GO" id="GO:0044539">
    <property type="term" value="P:long-chain fatty acid import into cell"/>
    <property type="evidence" value="ECO:0007669"/>
    <property type="project" value="TreeGrafter"/>
</dbReference>
<comment type="caution">
    <text evidence="9">The sequence shown here is derived from an EMBL/GenBank/DDBJ whole genome shotgun (WGS) entry which is preliminary data.</text>
</comment>
<keyword evidence="3" id="KW-0547">Nucleotide-binding</keyword>
<dbReference type="GO" id="GO:0004467">
    <property type="term" value="F:long-chain fatty acid-CoA ligase activity"/>
    <property type="evidence" value="ECO:0007669"/>
    <property type="project" value="TreeGrafter"/>
</dbReference>
<comment type="catalytic activity">
    <reaction evidence="5">
        <text>a very long-chain fatty acid + ATP + CoA = a very long-chain fatty acyl-CoA + AMP + diphosphate</text>
        <dbReference type="Rhea" id="RHEA:54536"/>
        <dbReference type="ChEBI" id="CHEBI:30616"/>
        <dbReference type="ChEBI" id="CHEBI:33019"/>
        <dbReference type="ChEBI" id="CHEBI:57287"/>
        <dbReference type="ChEBI" id="CHEBI:58950"/>
        <dbReference type="ChEBI" id="CHEBI:138261"/>
        <dbReference type="ChEBI" id="CHEBI:456215"/>
    </reaction>
    <physiologicalReaction direction="left-to-right" evidence="5">
        <dbReference type="Rhea" id="RHEA:54537"/>
    </physiologicalReaction>
</comment>
<dbReference type="GO" id="GO:0005789">
    <property type="term" value="C:endoplasmic reticulum membrane"/>
    <property type="evidence" value="ECO:0007669"/>
    <property type="project" value="TreeGrafter"/>
</dbReference>
<gene>
    <name evidence="9" type="ORF">AVEN_164718_1</name>
</gene>
<feature type="domain" description="AMP-dependent synthetase/ligase" evidence="8">
    <location>
        <begin position="45"/>
        <end position="117"/>
    </location>
</feature>
<dbReference type="Gene3D" id="3.40.50.12780">
    <property type="entry name" value="N-terminal domain of ligase-like"/>
    <property type="match status" value="1"/>
</dbReference>
<keyword evidence="2" id="KW-0436">Ligase</keyword>
<evidence type="ECO:0000256" key="2">
    <source>
        <dbReference type="ARBA" id="ARBA00022598"/>
    </source>
</evidence>
<evidence type="ECO:0000256" key="1">
    <source>
        <dbReference type="ARBA" id="ARBA00006432"/>
    </source>
</evidence>
<evidence type="ECO:0000256" key="3">
    <source>
        <dbReference type="ARBA" id="ARBA00022741"/>
    </source>
</evidence>
<organism evidence="9 10">
    <name type="scientific">Araneus ventricosus</name>
    <name type="common">Orbweaver spider</name>
    <name type="synonym">Epeira ventricosa</name>
    <dbReference type="NCBI Taxonomy" id="182803"/>
    <lineage>
        <taxon>Eukaryota</taxon>
        <taxon>Metazoa</taxon>
        <taxon>Ecdysozoa</taxon>
        <taxon>Arthropoda</taxon>
        <taxon>Chelicerata</taxon>
        <taxon>Arachnida</taxon>
        <taxon>Araneae</taxon>
        <taxon>Araneomorphae</taxon>
        <taxon>Entelegynae</taxon>
        <taxon>Araneoidea</taxon>
        <taxon>Araneidae</taxon>
        <taxon>Araneus</taxon>
    </lineage>
</organism>
<evidence type="ECO:0000259" key="8">
    <source>
        <dbReference type="Pfam" id="PF00501"/>
    </source>
</evidence>
<evidence type="ECO:0000313" key="10">
    <source>
        <dbReference type="Proteomes" id="UP000499080"/>
    </source>
</evidence>
<dbReference type="GO" id="GO:0005324">
    <property type="term" value="F:long-chain fatty acid transmembrane transporter activity"/>
    <property type="evidence" value="ECO:0007669"/>
    <property type="project" value="TreeGrafter"/>
</dbReference>